<dbReference type="KEGG" id="amij:EQM06_02760"/>
<keyword evidence="4" id="KW-1185">Reference proteome</keyword>
<dbReference type="InterPro" id="IPR002931">
    <property type="entry name" value="Transglutaminase-like"/>
</dbReference>
<dbReference type="PANTHER" id="PTHR33490">
    <property type="entry name" value="BLR5614 PROTEIN-RELATED"/>
    <property type="match status" value="1"/>
</dbReference>
<dbReference type="OrthoDB" id="1817605at2"/>
<reference evidence="3 4" key="1">
    <citation type="submission" date="2019-01" db="EMBL/GenBank/DDBJ databases">
        <title>Draft genomes of a novel of Aminipila strains.</title>
        <authorList>
            <person name="Ma S."/>
        </authorList>
    </citation>
    <scope>NUCLEOTIDE SEQUENCE [LARGE SCALE GENOMIC DNA]</scope>
    <source>
        <strain evidence="4">JN-39</strain>
    </source>
</reference>
<evidence type="ECO:0000313" key="4">
    <source>
        <dbReference type="Proteomes" id="UP000287601"/>
    </source>
</evidence>
<feature type="transmembrane region" description="Helical" evidence="1">
    <location>
        <begin position="39"/>
        <end position="59"/>
    </location>
</feature>
<sequence length="398" mass="45855">MNLLNHINMITVLVTGIFAMPLLMGLLHPITGNRVENSFLSILNSFIFIIGIIFAFHFASGIFSGNQEGIFAILYQHFPTVQNWVSRYRYDVVAYVIALFVLLSVIIWILEVVSIPIYRWLILPLSGRLTSTFNAMSSRMRRMLSVIWQLPKAICMVLVFTLLLNFYSSYINNPNGEEYIHQSSVYQLINKNILHPILNTDIVKKLPVLFNDSFKRAEEDFAKKNADSTDPNYWKVPVIKYFNGVTLDQAIQSNDEIDKKAKEIVGTKTNDREKAYLLYKWISRNIQYDRDKAAIIVQNPSHVDSGSVVTYEQREGICFDYSCLYISMCRAVDLKVRFVTGLAYNGSEWGDHAWNQIYDAEGKKWINVDTTFGHSGYNYFDNADFSANHKYDVIQGEW</sequence>
<dbReference type="RefSeq" id="WP_128744892.1">
    <property type="nucleotide sequence ID" value="NZ_CP035281.1"/>
</dbReference>
<dbReference type="Gene3D" id="3.10.620.30">
    <property type="match status" value="1"/>
</dbReference>
<feature type="domain" description="Transglutaminase-like" evidence="2">
    <location>
        <begin position="310"/>
        <end position="372"/>
    </location>
</feature>
<feature type="transmembrane region" description="Helical" evidence="1">
    <location>
        <begin position="143"/>
        <end position="167"/>
    </location>
</feature>
<dbReference type="AlphaFoldDB" id="A0A410PTP1"/>
<keyword evidence="1" id="KW-1133">Transmembrane helix</keyword>
<dbReference type="SUPFAM" id="SSF54001">
    <property type="entry name" value="Cysteine proteinases"/>
    <property type="match status" value="1"/>
</dbReference>
<dbReference type="Pfam" id="PF01841">
    <property type="entry name" value="Transglut_core"/>
    <property type="match status" value="1"/>
</dbReference>
<evidence type="ECO:0000259" key="2">
    <source>
        <dbReference type="SMART" id="SM00460"/>
    </source>
</evidence>
<keyword evidence="1" id="KW-0472">Membrane</keyword>
<name>A0A410PTP1_9FIRM</name>
<dbReference type="InterPro" id="IPR038765">
    <property type="entry name" value="Papain-like_cys_pep_sf"/>
</dbReference>
<evidence type="ECO:0000256" key="1">
    <source>
        <dbReference type="SAM" id="Phobius"/>
    </source>
</evidence>
<dbReference type="PANTHER" id="PTHR33490:SF3">
    <property type="entry name" value="CONSERVED INTEGRAL MEMBRANE PROTEIN"/>
    <property type="match status" value="1"/>
</dbReference>
<keyword evidence="1" id="KW-0812">Transmembrane</keyword>
<organism evidence="3 4">
    <name type="scientific">Aminipila luticellarii</name>
    <dbReference type="NCBI Taxonomy" id="2507160"/>
    <lineage>
        <taxon>Bacteria</taxon>
        <taxon>Bacillati</taxon>
        <taxon>Bacillota</taxon>
        <taxon>Clostridia</taxon>
        <taxon>Peptostreptococcales</taxon>
        <taxon>Anaerovoracaceae</taxon>
        <taxon>Aminipila</taxon>
    </lineage>
</organism>
<accession>A0A410PTP1</accession>
<gene>
    <name evidence="3" type="ORF">EQM06_02760</name>
</gene>
<feature type="transmembrane region" description="Helical" evidence="1">
    <location>
        <begin position="6"/>
        <end position="27"/>
    </location>
</feature>
<dbReference type="Proteomes" id="UP000287601">
    <property type="component" value="Chromosome"/>
</dbReference>
<evidence type="ECO:0000313" key="3">
    <source>
        <dbReference type="EMBL" id="QAT42238.1"/>
    </source>
</evidence>
<protein>
    <submittedName>
        <fullName evidence="3">Transglutaminase domain-containing protein</fullName>
    </submittedName>
</protein>
<dbReference type="EMBL" id="CP035281">
    <property type="protein sequence ID" value="QAT42238.1"/>
    <property type="molecule type" value="Genomic_DNA"/>
</dbReference>
<proteinExistence type="predicted"/>
<dbReference type="SMART" id="SM00460">
    <property type="entry name" value="TGc"/>
    <property type="match status" value="1"/>
</dbReference>
<feature type="transmembrane region" description="Helical" evidence="1">
    <location>
        <begin position="92"/>
        <end position="122"/>
    </location>
</feature>